<organism evidence="1 2">
    <name type="scientific">Entomophthora muscae</name>
    <dbReference type="NCBI Taxonomy" id="34485"/>
    <lineage>
        <taxon>Eukaryota</taxon>
        <taxon>Fungi</taxon>
        <taxon>Fungi incertae sedis</taxon>
        <taxon>Zoopagomycota</taxon>
        <taxon>Entomophthoromycotina</taxon>
        <taxon>Entomophthoromycetes</taxon>
        <taxon>Entomophthorales</taxon>
        <taxon>Entomophthoraceae</taxon>
        <taxon>Entomophthora</taxon>
    </lineage>
</organism>
<dbReference type="EMBL" id="QTSX02005192">
    <property type="protein sequence ID" value="KAJ9060408.1"/>
    <property type="molecule type" value="Genomic_DNA"/>
</dbReference>
<keyword evidence="2" id="KW-1185">Reference proteome</keyword>
<protein>
    <submittedName>
        <fullName evidence="1">Uncharacterized protein</fullName>
    </submittedName>
</protein>
<gene>
    <name evidence="1" type="ORF">DSO57_1031182</name>
</gene>
<sequence>MPDGQLNLPTSCSKSLTRRDINFLPDLLSCHPTTADSSPEYKCLNTKAVLPASVFINQIFLTLFNFPDTYFIQKAQSEDPATNKIIQYLLSKAMPPSEYSLENNLFFFFKLVMVPNKTCSGKSQLVSTTPSLPDT</sequence>
<proteinExistence type="predicted"/>
<reference evidence="1" key="1">
    <citation type="submission" date="2022-04" db="EMBL/GenBank/DDBJ databases">
        <title>Genome of the entomopathogenic fungus Entomophthora muscae.</title>
        <authorList>
            <person name="Elya C."/>
            <person name="Lovett B.R."/>
            <person name="Lee E."/>
            <person name="Macias A.M."/>
            <person name="Hajek A.E."/>
            <person name="De Bivort B.L."/>
            <person name="Kasson M.T."/>
            <person name="De Fine Licht H.H."/>
            <person name="Stajich J.E."/>
        </authorList>
    </citation>
    <scope>NUCLEOTIDE SEQUENCE</scope>
    <source>
        <strain evidence="1">Berkeley</strain>
    </source>
</reference>
<comment type="caution">
    <text evidence="1">The sequence shown here is derived from an EMBL/GenBank/DDBJ whole genome shotgun (WGS) entry which is preliminary data.</text>
</comment>
<evidence type="ECO:0000313" key="2">
    <source>
        <dbReference type="Proteomes" id="UP001165960"/>
    </source>
</evidence>
<dbReference type="Proteomes" id="UP001165960">
    <property type="component" value="Unassembled WGS sequence"/>
</dbReference>
<accession>A0ACC2SDD1</accession>
<name>A0ACC2SDD1_9FUNG</name>
<evidence type="ECO:0000313" key="1">
    <source>
        <dbReference type="EMBL" id="KAJ9060408.1"/>
    </source>
</evidence>